<protein>
    <submittedName>
        <fullName evidence="1">Uncharacterized protein</fullName>
    </submittedName>
</protein>
<name>A0A656JIQ2_PSESF</name>
<evidence type="ECO:0000313" key="2">
    <source>
        <dbReference type="Proteomes" id="UP000018849"/>
    </source>
</evidence>
<dbReference type="AlphaFoldDB" id="A0A656JIQ2"/>
<accession>A0A656JIQ2</accession>
<dbReference type="EMBL" id="AOKF01004049">
    <property type="protein sequence ID" value="EPN26879.1"/>
    <property type="molecule type" value="Genomic_DNA"/>
</dbReference>
<sequence length="144" mass="16558">MRAAFGVDDLKDAIWEDDLPSELDDLLETHMSEATGGTNATNFQLQDLQITQVEYDENLGLLTLLGSFTYAGDQDPDRMYHGAAFFLQAKFFLIRRFDRWSFDEDHEFEIIAGESDVDRDREDQLDSEYQDYLDSLSSHAKAND</sequence>
<evidence type="ECO:0000313" key="1">
    <source>
        <dbReference type="EMBL" id="EPN26879.1"/>
    </source>
</evidence>
<organism evidence="1 2">
    <name type="scientific">Pseudomonas syringae pv. actinidiae ICMP 19096</name>
    <dbReference type="NCBI Taxonomy" id="1194405"/>
    <lineage>
        <taxon>Bacteria</taxon>
        <taxon>Pseudomonadati</taxon>
        <taxon>Pseudomonadota</taxon>
        <taxon>Gammaproteobacteria</taxon>
        <taxon>Pseudomonadales</taxon>
        <taxon>Pseudomonadaceae</taxon>
        <taxon>Pseudomonas</taxon>
        <taxon>Pseudomonas syringae</taxon>
    </lineage>
</organism>
<proteinExistence type="predicted"/>
<dbReference type="Proteomes" id="UP000018849">
    <property type="component" value="Unassembled WGS sequence"/>
</dbReference>
<reference evidence="1 2" key="1">
    <citation type="journal article" date="2013" name="PLoS Pathog.">
        <title>Genomic analysis of the Kiwifruit pathogen Pseudomonas syringae pv. actinidiae provides insight into the origins of an emergent plant disease.</title>
        <authorList>
            <person name="McCann H.C."/>
            <person name="Rikkerink E.H."/>
            <person name="Bertels F."/>
            <person name="Fiers M."/>
            <person name="Lu A."/>
            <person name="Rees-George J."/>
            <person name="Andersen M.T."/>
            <person name="Gleave A.P."/>
            <person name="Haubold B."/>
            <person name="Wohlers M.W."/>
            <person name="Guttman D.S."/>
            <person name="Wang P.W."/>
            <person name="Straub C."/>
            <person name="Vanneste J.L."/>
            <person name="Rainey P.B."/>
            <person name="Templeton M.D."/>
        </authorList>
    </citation>
    <scope>NUCLEOTIDE SEQUENCE [LARGE SCALE GENOMIC DNA]</scope>
    <source>
        <strain evidence="1 2">ICMP 19096</strain>
    </source>
</reference>
<comment type="caution">
    <text evidence="1">The sequence shown here is derived from an EMBL/GenBank/DDBJ whole genome shotgun (WGS) entry which is preliminary data.</text>
</comment>
<gene>
    <name evidence="1" type="ORF">A245_47410</name>
</gene>